<dbReference type="AlphaFoldDB" id="A0A7T0LNJ5"/>
<dbReference type="Gene3D" id="3.40.630.30">
    <property type="match status" value="1"/>
</dbReference>
<dbReference type="KEGG" id="arep:ID810_08460"/>
<accession>A0A7T0LNJ5</accession>
<name>A0A7T0LNJ5_9ACTO</name>
<evidence type="ECO:0000313" key="1">
    <source>
        <dbReference type="EMBL" id="QPL06733.1"/>
    </source>
</evidence>
<reference evidence="1 2" key="1">
    <citation type="submission" date="2020-11" db="EMBL/GenBank/DDBJ databases">
        <title>Actinomyces sp. ZJ750.</title>
        <authorList>
            <person name="Zhou J."/>
        </authorList>
    </citation>
    <scope>NUCLEOTIDE SEQUENCE [LARGE SCALE GENOMIC DNA]</scope>
    <source>
        <strain evidence="1 2">ZJ750</strain>
    </source>
</reference>
<dbReference type="EMBL" id="CP063989">
    <property type="protein sequence ID" value="QPL06733.1"/>
    <property type="molecule type" value="Genomic_DNA"/>
</dbReference>
<keyword evidence="2" id="KW-1185">Reference proteome</keyword>
<gene>
    <name evidence="1" type="ORF">ID810_08460</name>
</gene>
<dbReference type="SUPFAM" id="SSF55729">
    <property type="entry name" value="Acyl-CoA N-acyltransferases (Nat)"/>
    <property type="match status" value="1"/>
</dbReference>
<evidence type="ECO:0008006" key="3">
    <source>
        <dbReference type="Google" id="ProtNLM"/>
    </source>
</evidence>
<proteinExistence type="predicted"/>
<evidence type="ECO:0000313" key="2">
    <source>
        <dbReference type="Proteomes" id="UP000594637"/>
    </source>
</evidence>
<organism evidence="1 2">
    <name type="scientific">Actinomyces respiraculi</name>
    <dbReference type="NCBI Taxonomy" id="2744574"/>
    <lineage>
        <taxon>Bacteria</taxon>
        <taxon>Bacillati</taxon>
        <taxon>Actinomycetota</taxon>
        <taxon>Actinomycetes</taxon>
        <taxon>Actinomycetales</taxon>
        <taxon>Actinomycetaceae</taxon>
        <taxon>Actinomyces</taxon>
    </lineage>
</organism>
<dbReference type="InterPro" id="IPR016181">
    <property type="entry name" value="Acyl_CoA_acyltransferase"/>
</dbReference>
<sequence length="62" mass="7145">MGTRLLRHAESVHPRAQEIRLFTGERSAANIRLYTRNGYRETGRTTAGAYQIVHFVKSLRET</sequence>
<protein>
    <recommendedName>
        <fullName evidence="3">N-acetyltransferase domain-containing protein</fullName>
    </recommendedName>
</protein>
<dbReference type="Proteomes" id="UP000594637">
    <property type="component" value="Chromosome"/>
</dbReference>